<feature type="compositionally biased region" description="Polar residues" evidence="1">
    <location>
        <begin position="43"/>
        <end position="60"/>
    </location>
</feature>
<dbReference type="Proteomes" id="UP001174909">
    <property type="component" value="Unassembled WGS sequence"/>
</dbReference>
<feature type="region of interest" description="Disordered" evidence="1">
    <location>
        <begin position="43"/>
        <end position="62"/>
    </location>
</feature>
<keyword evidence="2" id="KW-1133">Transmembrane helix</keyword>
<keyword evidence="2" id="KW-0472">Membrane</keyword>
<evidence type="ECO:0000313" key="5">
    <source>
        <dbReference type="Proteomes" id="UP001174909"/>
    </source>
</evidence>
<feature type="transmembrane region" description="Helical" evidence="2">
    <location>
        <begin position="106"/>
        <end position="125"/>
    </location>
</feature>
<feature type="chain" id="PRO_5041295952" evidence="3">
    <location>
        <begin position="24"/>
        <end position="141"/>
    </location>
</feature>
<keyword evidence="2" id="KW-0812">Transmembrane</keyword>
<accession>A0AA35RUJ6</accession>
<evidence type="ECO:0000313" key="4">
    <source>
        <dbReference type="EMBL" id="CAI8017969.1"/>
    </source>
</evidence>
<keyword evidence="5" id="KW-1185">Reference proteome</keyword>
<name>A0AA35RUJ6_GEOBA</name>
<dbReference type="AlphaFoldDB" id="A0AA35RUJ6"/>
<organism evidence="4 5">
    <name type="scientific">Geodia barretti</name>
    <name type="common">Barrett's horny sponge</name>
    <dbReference type="NCBI Taxonomy" id="519541"/>
    <lineage>
        <taxon>Eukaryota</taxon>
        <taxon>Metazoa</taxon>
        <taxon>Porifera</taxon>
        <taxon>Demospongiae</taxon>
        <taxon>Heteroscleromorpha</taxon>
        <taxon>Tetractinellida</taxon>
        <taxon>Astrophorina</taxon>
        <taxon>Geodiidae</taxon>
        <taxon>Geodia</taxon>
    </lineage>
</organism>
<reference evidence="4" key="1">
    <citation type="submission" date="2023-03" db="EMBL/GenBank/DDBJ databases">
        <authorList>
            <person name="Steffen K."/>
            <person name="Cardenas P."/>
        </authorList>
    </citation>
    <scope>NUCLEOTIDE SEQUENCE</scope>
</reference>
<comment type="caution">
    <text evidence="4">The sequence shown here is derived from an EMBL/GenBank/DDBJ whole genome shotgun (WGS) entry which is preliminary data.</text>
</comment>
<protein>
    <submittedName>
        <fullName evidence="4">Uncharacterized protein</fullName>
    </submittedName>
</protein>
<sequence>MGATKALGCLVFVLFSGYVLLQAERGRRFLVGGEFDAPVGETAAQNPALSEDVQPSTSGDPSHDDPFWKKVGINVFLVIGTFLCYDLVVTNILVFSLATDGFFLRAPLRVLLCGMVGVLAAASWYELPSLMQDIQGKWWTS</sequence>
<keyword evidence="3" id="KW-0732">Signal</keyword>
<evidence type="ECO:0000256" key="3">
    <source>
        <dbReference type="SAM" id="SignalP"/>
    </source>
</evidence>
<evidence type="ECO:0000256" key="2">
    <source>
        <dbReference type="SAM" id="Phobius"/>
    </source>
</evidence>
<feature type="transmembrane region" description="Helical" evidence="2">
    <location>
        <begin position="71"/>
        <end position="94"/>
    </location>
</feature>
<evidence type="ECO:0000256" key="1">
    <source>
        <dbReference type="SAM" id="MobiDB-lite"/>
    </source>
</evidence>
<gene>
    <name evidence="4" type="ORF">GBAR_LOCUS10854</name>
</gene>
<proteinExistence type="predicted"/>
<feature type="signal peptide" evidence="3">
    <location>
        <begin position="1"/>
        <end position="23"/>
    </location>
</feature>
<dbReference type="EMBL" id="CASHTH010001675">
    <property type="protein sequence ID" value="CAI8017969.1"/>
    <property type="molecule type" value="Genomic_DNA"/>
</dbReference>